<name>A0ABY8FU79_9SPHN</name>
<proteinExistence type="predicted"/>
<gene>
    <name evidence="1" type="ORF">P7228_00855</name>
</gene>
<evidence type="ECO:0000313" key="2">
    <source>
        <dbReference type="Proteomes" id="UP001215827"/>
    </source>
</evidence>
<keyword evidence="2" id="KW-1185">Reference proteome</keyword>
<protein>
    <submittedName>
        <fullName evidence="1">Ribonuclease</fullName>
    </submittedName>
</protein>
<dbReference type="RefSeq" id="WP_278016337.1">
    <property type="nucleotide sequence ID" value="NZ_CP121106.1"/>
</dbReference>
<accession>A0ABY8FU79</accession>
<dbReference type="EMBL" id="CP121106">
    <property type="protein sequence ID" value="WFL77645.1"/>
    <property type="molecule type" value="Genomic_DNA"/>
</dbReference>
<organism evidence="1 2">
    <name type="scientific">Altererythrobacter arenosus</name>
    <dbReference type="NCBI Taxonomy" id="3032592"/>
    <lineage>
        <taxon>Bacteria</taxon>
        <taxon>Pseudomonadati</taxon>
        <taxon>Pseudomonadota</taxon>
        <taxon>Alphaproteobacteria</taxon>
        <taxon>Sphingomonadales</taxon>
        <taxon>Erythrobacteraceae</taxon>
        <taxon>Altererythrobacter</taxon>
    </lineage>
</organism>
<reference evidence="1 2" key="1">
    <citation type="submission" date="2023-03" db="EMBL/GenBank/DDBJ databases">
        <title>Altererythrobacter sp. CAU 1644 isolated from sand.</title>
        <authorList>
            <person name="Kim W."/>
        </authorList>
    </citation>
    <scope>NUCLEOTIDE SEQUENCE [LARGE SCALE GENOMIC DNA]</scope>
    <source>
        <strain evidence="1 2">CAU 1644</strain>
    </source>
</reference>
<sequence>MAESLVERGIGEDRAILVEGDKVLATRMRWPGEPSAGQRVKARLTHRSKGSNRAIGLTESGLEILLDRVPVSASEGSQVDVMLTRAPIAERGRLKRAQGRIAAGDAETGERDVFAEAREVRRFPAGLWEEVWDAASSGEVAFAGGSLLLSVTPAMTLIDIDGDIAPRELALAAIPALAASLRQFDLGGSIGIDFPTIEAKAERKAIDAALDSALADWPHERTAMNGFGFVQIVARLEGPSLLHRFATSRVGTCARMALRRAETVAEPGALLLTVHPAVKAKLKPEWIEELARRTGREVRIEADPGLALEAGFAQAVPL</sequence>
<evidence type="ECO:0000313" key="1">
    <source>
        <dbReference type="EMBL" id="WFL77645.1"/>
    </source>
</evidence>
<dbReference type="Proteomes" id="UP001215827">
    <property type="component" value="Chromosome"/>
</dbReference>